<dbReference type="GO" id="GO:0008203">
    <property type="term" value="P:cholesterol metabolic process"/>
    <property type="evidence" value="ECO:0007669"/>
    <property type="project" value="TreeGrafter"/>
</dbReference>
<keyword evidence="8 10" id="KW-0012">Acyltransferase</keyword>
<name>A0A151XJJ2_9HYME</name>
<accession>A0A151XJJ2</accession>
<dbReference type="PANTHER" id="PTHR10408:SF8">
    <property type="entry name" value="O-ACYLTRANSFERASE"/>
    <property type="match status" value="1"/>
</dbReference>
<evidence type="ECO:0000256" key="9">
    <source>
        <dbReference type="SAM" id="Phobius"/>
    </source>
</evidence>
<keyword evidence="11" id="KW-1185">Reference proteome</keyword>
<evidence type="ECO:0000256" key="4">
    <source>
        <dbReference type="ARBA" id="ARBA00022692"/>
    </source>
</evidence>
<evidence type="ECO:0000313" key="11">
    <source>
        <dbReference type="Proteomes" id="UP000075809"/>
    </source>
</evidence>
<feature type="transmembrane region" description="Helical" evidence="9">
    <location>
        <begin position="294"/>
        <end position="313"/>
    </location>
</feature>
<dbReference type="EMBL" id="KQ982060">
    <property type="protein sequence ID" value="KYQ60574.1"/>
    <property type="molecule type" value="Genomic_DNA"/>
</dbReference>
<feature type="transmembrane region" description="Helical" evidence="9">
    <location>
        <begin position="442"/>
        <end position="462"/>
    </location>
</feature>
<keyword evidence="6 9" id="KW-1133">Transmembrane helix</keyword>
<feature type="transmembrane region" description="Helical" evidence="9">
    <location>
        <begin position="418"/>
        <end position="436"/>
    </location>
</feature>
<feature type="transmembrane region" description="Helical" evidence="9">
    <location>
        <begin position="863"/>
        <end position="882"/>
    </location>
</feature>
<gene>
    <name evidence="10" type="ORF">ALC60_00365</name>
</gene>
<feature type="transmembrane region" description="Helical" evidence="9">
    <location>
        <begin position="346"/>
        <end position="365"/>
    </location>
</feature>
<reference evidence="10 11" key="1">
    <citation type="submission" date="2015-09" db="EMBL/GenBank/DDBJ databases">
        <title>Trachymyrmex zeteki WGS genome.</title>
        <authorList>
            <person name="Nygaard S."/>
            <person name="Hu H."/>
            <person name="Boomsma J."/>
            <person name="Zhang G."/>
        </authorList>
    </citation>
    <scope>NUCLEOTIDE SEQUENCE [LARGE SCALE GENOMIC DNA]</scope>
    <source>
        <strain evidence="10">Tzet28-1</strain>
        <tissue evidence="10">Whole body</tissue>
    </source>
</reference>
<feature type="transmembrane region" description="Helical" evidence="9">
    <location>
        <begin position="190"/>
        <end position="211"/>
    </location>
</feature>
<evidence type="ECO:0000256" key="1">
    <source>
        <dbReference type="ARBA" id="ARBA00004477"/>
    </source>
</evidence>
<dbReference type="STRING" id="64791.A0A151XJJ2"/>
<dbReference type="Proteomes" id="UP000075809">
    <property type="component" value="Unassembled WGS sequence"/>
</dbReference>
<keyword evidence="4 9" id="KW-0812">Transmembrane</keyword>
<comment type="subcellular location">
    <subcellularLocation>
        <location evidence="1">Endoplasmic reticulum membrane</location>
        <topology evidence="1">Multi-pass membrane protein</topology>
    </subcellularLocation>
</comment>
<feature type="transmembrane region" description="Helical" evidence="9">
    <location>
        <begin position="713"/>
        <end position="734"/>
    </location>
</feature>
<dbReference type="GO" id="GO:0008374">
    <property type="term" value="F:O-acyltransferase activity"/>
    <property type="evidence" value="ECO:0007669"/>
    <property type="project" value="InterPro"/>
</dbReference>
<feature type="transmembrane region" description="Helical" evidence="9">
    <location>
        <begin position="629"/>
        <end position="650"/>
    </location>
</feature>
<evidence type="ECO:0000313" key="10">
    <source>
        <dbReference type="EMBL" id="KYQ60574.1"/>
    </source>
</evidence>
<dbReference type="Pfam" id="PF03062">
    <property type="entry name" value="MBOAT"/>
    <property type="match status" value="2"/>
</dbReference>
<keyword evidence="3 10" id="KW-0808">Transferase</keyword>
<dbReference type="AlphaFoldDB" id="A0A151XJJ2"/>
<sequence length="1045" mass="124739">MYLHFLFSVVNRNAFTDVLRETTADVLRKRIQEIREDVLGHVNKRFNDMMYEVQQKLEVPSVKNGELLYNTDKYRDKRESSKEGALPDKEFLERNSLLTDLFEIPHIRTVYNLFMVTLILLFFNTVVSDIMESGTFHVGTNTLWIGFAKFPMCIYIWSFMQVSTLGVYMAFTLWAYQRLRFLPKSSIQKLWDYTWLSIFISYLILFIIFPIKAMLDSNLSIGCSLIVIMEQIRMMMKTHAFVRSAAPRFLSYKPHSEIPRPSGPTFSQYLYFLFAPTLVYRDEYPRTKRIRWMVVIRNFAEVGLAIFYLAFILERLVLPVYHVYGTQHLERKWFVKNIIESSIPGILYFITGQYLLLHAWLNAWAEMLQFADRLFYKDWWNSTTYHIYYRKWNVVVHDWLYTYIYKDMYEILVPRNRMLSATAVFFVSAIVHEYILAFGFGFFYPVMFMLFGVAGFAMFYVRKIVTSNIFMWLSWSVGNGIMFSLYAMEFYARHNCPPLSNYYLDLFIPRSWRLNADLQEKDKNAANENAFTDVLRETSVIVFRKRIQEIREEILEHINNRINDMTSEILQKIEIPSIKNGKYTRFLYKMDKYRDKKKSNKKDTLPDKEFLERNSLLTDLFEIPHIRSIYNLFFMTFMYLLVSTVASDIMKSGTIRVGANTIGIGFAKFSTCIYIWSFMQASTLCVYVAFTLWGYQRLRFLPKSSIQKFWDYGWLSAFILYQFLFIIFSIKAMLDANLSICCRMIVIIEQIRMLMKSHAFVRSAATRFLSYKSHSETPRPNGPRFSQYLYFLFAPTLVYRDEYPSTIDFLRTKRIRWMVVIRNFVEVGLAIFYLTFILERFIFSVYHVLGTQHLEWKWFVKNIIETSVPSILYFITGQYLLLHAWMNAWAEMLQFADRLFYKDWWNSTNYYTYFRTWNVVVHDWLYTYIYKDIYEIVMPRNRLLSTTAVFLTSAIVHEYILAFGFGFFYPVVFILFGFIGFALFFVRKIITSNIFMWISWGIGDGIIVSLYSIECYARQNCPPHSNYYLDLFIPRSWNCYEQFNT</sequence>
<keyword evidence="5" id="KW-0256">Endoplasmic reticulum</keyword>
<evidence type="ECO:0000256" key="2">
    <source>
        <dbReference type="ARBA" id="ARBA00009010"/>
    </source>
</evidence>
<dbReference type="InterPro" id="IPR004299">
    <property type="entry name" value="MBOAT_fam"/>
</dbReference>
<keyword evidence="7 9" id="KW-0472">Membrane</keyword>
<dbReference type="InterPro" id="IPR014371">
    <property type="entry name" value="Oat_ACAT_DAG_ARE"/>
</dbReference>
<evidence type="ECO:0000256" key="5">
    <source>
        <dbReference type="ARBA" id="ARBA00022824"/>
    </source>
</evidence>
<evidence type="ECO:0000256" key="7">
    <source>
        <dbReference type="ARBA" id="ARBA00023136"/>
    </source>
</evidence>
<feature type="transmembrane region" description="Helical" evidence="9">
    <location>
        <begin position="820"/>
        <end position="843"/>
    </location>
</feature>
<evidence type="ECO:0000256" key="3">
    <source>
        <dbReference type="ARBA" id="ARBA00022679"/>
    </source>
</evidence>
<proteinExistence type="inferred from homology"/>
<feature type="transmembrane region" description="Helical" evidence="9">
    <location>
        <begin position="469"/>
        <end position="488"/>
    </location>
</feature>
<organism evidence="10 11">
    <name type="scientific">Mycetomoellerius zeteki</name>
    <dbReference type="NCBI Taxonomy" id="64791"/>
    <lineage>
        <taxon>Eukaryota</taxon>
        <taxon>Metazoa</taxon>
        <taxon>Ecdysozoa</taxon>
        <taxon>Arthropoda</taxon>
        <taxon>Hexapoda</taxon>
        <taxon>Insecta</taxon>
        <taxon>Pterygota</taxon>
        <taxon>Neoptera</taxon>
        <taxon>Endopterygota</taxon>
        <taxon>Hymenoptera</taxon>
        <taxon>Apocrita</taxon>
        <taxon>Aculeata</taxon>
        <taxon>Formicoidea</taxon>
        <taxon>Formicidae</taxon>
        <taxon>Myrmicinae</taxon>
        <taxon>Mycetomoellerius</taxon>
    </lineage>
</organism>
<dbReference type="GO" id="GO:0005789">
    <property type="term" value="C:endoplasmic reticulum membrane"/>
    <property type="evidence" value="ECO:0007669"/>
    <property type="project" value="UniProtKB-SubCell"/>
</dbReference>
<feature type="transmembrane region" description="Helical" evidence="9">
    <location>
        <begin position="993"/>
        <end position="1013"/>
    </location>
</feature>
<comment type="similarity">
    <text evidence="2">Belongs to the membrane-bound acyltransferase family. Sterol o-acyltransferase subfamily.</text>
</comment>
<evidence type="ECO:0000256" key="6">
    <source>
        <dbReference type="ARBA" id="ARBA00022989"/>
    </source>
</evidence>
<protein>
    <submittedName>
        <fullName evidence="10">Sterol O-acyltransferase 1</fullName>
    </submittedName>
</protein>
<dbReference type="PANTHER" id="PTHR10408">
    <property type="entry name" value="STEROL O-ACYLTRANSFERASE"/>
    <property type="match status" value="1"/>
</dbReference>
<feature type="transmembrane region" description="Helical" evidence="9">
    <location>
        <begin position="110"/>
        <end position="131"/>
    </location>
</feature>
<evidence type="ECO:0000256" key="8">
    <source>
        <dbReference type="ARBA" id="ARBA00023315"/>
    </source>
</evidence>
<feature type="transmembrane region" description="Helical" evidence="9">
    <location>
        <begin position="143"/>
        <end position="169"/>
    </location>
</feature>
<feature type="transmembrane region" description="Helical" evidence="9">
    <location>
        <begin position="967"/>
        <end position="986"/>
    </location>
</feature>